<dbReference type="InterPro" id="IPR041685">
    <property type="entry name" value="AAA_GajA/Old/RecF-like"/>
</dbReference>
<proteinExistence type="predicted"/>
<evidence type="ECO:0000313" key="2">
    <source>
        <dbReference type="EMBL" id="OHA13467.1"/>
    </source>
</evidence>
<dbReference type="EMBL" id="MHQZ01000034">
    <property type="protein sequence ID" value="OHA13467.1"/>
    <property type="molecule type" value="Genomic_DNA"/>
</dbReference>
<dbReference type="AlphaFoldDB" id="A0A1G2LPD5"/>
<protein>
    <recommendedName>
        <fullName evidence="1">Endonuclease GajA/Old nuclease/RecF-like AAA domain-containing protein</fullName>
    </recommendedName>
</protein>
<feature type="domain" description="Endonuclease GajA/Old nuclease/RecF-like AAA" evidence="1">
    <location>
        <begin position="1"/>
        <end position="52"/>
    </location>
</feature>
<dbReference type="SUPFAM" id="SSF52540">
    <property type="entry name" value="P-loop containing nucleoside triphosphate hydrolases"/>
    <property type="match status" value="1"/>
</dbReference>
<evidence type="ECO:0000259" key="1">
    <source>
        <dbReference type="Pfam" id="PF13175"/>
    </source>
</evidence>
<dbReference type="InterPro" id="IPR027417">
    <property type="entry name" value="P-loop_NTPase"/>
</dbReference>
<dbReference type="Proteomes" id="UP000178302">
    <property type="component" value="Unassembled WGS sequence"/>
</dbReference>
<dbReference type="Gene3D" id="3.40.50.300">
    <property type="entry name" value="P-loop containing nucleotide triphosphate hydrolases"/>
    <property type="match status" value="1"/>
</dbReference>
<comment type="caution">
    <text evidence="2">The sequence shown here is derived from an EMBL/GenBank/DDBJ whole genome shotgun (WGS) entry which is preliminary data.</text>
</comment>
<gene>
    <name evidence="2" type="ORF">A2909_00950</name>
</gene>
<name>A0A1G2LPD5_9BACT</name>
<dbReference type="Pfam" id="PF13175">
    <property type="entry name" value="AAA_15"/>
    <property type="match status" value="1"/>
</dbReference>
<evidence type="ECO:0000313" key="3">
    <source>
        <dbReference type="Proteomes" id="UP000178302"/>
    </source>
</evidence>
<accession>A0A1G2LPD5</accession>
<sequence>MRISKIIVENYCSIQRIEVLPNKFSVFVGQNNHGKTNFFEAIEWFYTAKSSKVDEHFNGIAIFLSHILFRSAPQNIAYADTLRPVAGG</sequence>
<organism evidence="2 3">
    <name type="scientific">Candidatus Tagabacteria bacterium RIFCSPLOWO2_01_FULL_39_11</name>
    <dbReference type="NCBI Taxonomy" id="1802295"/>
    <lineage>
        <taxon>Bacteria</taxon>
        <taxon>Candidatus Tagaibacteriota</taxon>
    </lineage>
</organism>
<reference evidence="2 3" key="1">
    <citation type="journal article" date="2016" name="Nat. Commun.">
        <title>Thousands of microbial genomes shed light on interconnected biogeochemical processes in an aquifer system.</title>
        <authorList>
            <person name="Anantharaman K."/>
            <person name="Brown C.T."/>
            <person name="Hug L.A."/>
            <person name="Sharon I."/>
            <person name="Castelle C.J."/>
            <person name="Probst A.J."/>
            <person name="Thomas B.C."/>
            <person name="Singh A."/>
            <person name="Wilkins M.J."/>
            <person name="Karaoz U."/>
            <person name="Brodie E.L."/>
            <person name="Williams K.H."/>
            <person name="Hubbard S.S."/>
            <person name="Banfield J.F."/>
        </authorList>
    </citation>
    <scope>NUCLEOTIDE SEQUENCE [LARGE SCALE GENOMIC DNA]</scope>
</reference>